<dbReference type="Gene3D" id="2.70.98.70">
    <property type="match status" value="1"/>
</dbReference>
<organism evidence="4 5">
    <name type="scientific">Paenibacillus sabuli</name>
    <dbReference type="NCBI Taxonomy" id="2772509"/>
    <lineage>
        <taxon>Bacteria</taxon>
        <taxon>Bacillati</taxon>
        <taxon>Bacillota</taxon>
        <taxon>Bacilli</taxon>
        <taxon>Bacillales</taxon>
        <taxon>Paenibacillaceae</taxon>
        <taxon>Paenibacillus</taxon>
    </lineage>
</organism>
<dbReference type="RefSeq" id="WP_190920545.1">
    <property type="nucleotide sequence ID" value="NZ_JACXIZ010000038.1"/>
</dbReference>
<feature type="compositionally biased region" description="Low complexity" evidence="2">
    <location>
        <begin position="170"/>
        <end position="217"/>
    </location>
</feature>
<evidence type="ECO:0000313" key="5">
    <source>
        <dbReference type="Proteomes" id="UP000621560"/>
    </source>
</evidence>
<feature type="region of interest" description="Disordered" evidence="2">
    <location>
        <begin position="132"/>
        <end position="217"/>
    </location>
</feature>
<dbReference type="InterPro" id="IPR012480">
    <property type="entry name" value="Hepar_II_III_C"/>
</dbReference>
<sequence>MYSRQEIYEALPMTPTRPTMVARPPAFPYGAPLTRERLAELKDAEHLQPLLTEIRVAAQQASRAAVPALPYRLFRLFEQQGTRAEYEAPYFERRGQLLVLTLQLLLEQDCAADSYSHDANLGMTYAAAPTPEAHTSAASSDAPSPETHTSAASSEAPTPEAHTSAASSDAPSPETHTSAASSEAPSPEAHTSAASSEAPTPETASATPPPTSASAEARQPLEALEDLLWEICNEYTWCLPACLPGDLAACLAHEAPPEQMVDLFAAETAHALAETLWLIGDRLSPWIVHRVRGAIEARVFHPLFERKVRFAWRTRRDNWAAVCGGAVGMTLLLLEQDRERLADRIADMLEPLACFLEGYGADGGCGEGVSYWQYGFGYYVYFADMLAQLTAGRLDLLRQGDPAHRDKIRRIAAYPAASQFSAGQFVLYADAWQLLLHPGLLSRLKARLGTDVPYLAEVPDLRAEDCYRWPHVTRNLLWTDPGLLGRPVRDGQFYFADLGYLVARRGGLAFSAKGGHNAEPHNHNDLGQFILHVGGESLLADPGGGPYTRNYFGPARYTLLHPSSEGHSVPLVNGLAQQDGRRHAARVLHHMRRADGTRFQLELASAYADDTLRSLERDFVWTWSETGGATLVLTDRFRFSKHPRELEERLISLHEPLGEPGHVTWRGRRGEVALHYDARQLDLQTEAVQTADHSGAPLTVYRTRLAVRPEALARELTCRLSFHCALQAQGETAAAAL</sequence>
<keyword evidence="5" id="KW-1185">Reference proteome</keyword>
<name>A0A927BXI8_9BACL</name>
<comment type="subcellular location">
    <subcellularLocation>
        <location evidence="1">Cell envelope</location>
    </subcellularLocation>
</comment>
<reference evidence="4" key="1">
    <citation type="submission" date="2020-09" db="EMBL/GenBank/DDBJ databases">
        <title>A novel bacterium of genus Paenibacillus, isolated from South China Sea.</title>
        <authorList>
            <person name="Huang H."/>
            <person name="Mo K."/>
            <person name="Hu Y."/>
        </authorList>
    </citation>
    <scope>NUCLEOTIDE SEQUENCE</scope>
    <source>
        <strain evidence="4">IB182496</strain>
    </source>
</reference>
<dbReference type="Gene3D" id="1.50.10.100">
    <property type="entry name" value="Chondroitin AC/alginate lyase"/>
    <property type="match status" value="1"/>
</dbReference>
<dbReference type="Proteomes" id="UP000621560">
    <property type="component" value="Unassembled WGS sequence"/>
</dbReference>
<evidence type="ECO:0000256" key="1">
    <source>
        <dbReference type="ARBA" id="ARBA00004196"/>
    </source>
</evidence>
<dbReference type="AlphaFoldDB" id="A0A927BXI8"/>
<protein>
    <submittedName>
        <fullName evidence="4">Heparinase II/III family protein</fullName>
    </submittedName>
</protein>
<dbReference type="InterPro" id="IPR008929">
    <property type="entry name" value="Chondroitin_lyas"/>
</dbReference>
<dbReference type="Pfam" id="PF07940">
    <property type="entry name" value="Hepar_II_III_C"/>
    <property type="match status" value="1"/>
</dbReference>
<comment type="caution">
    <text evidence="4">The sequence shown here is derived from an EMBL/GenBank/DDBJ whole genome shotgun (WGS) entry which is preliminary data.</text>
</comment>
<evidence type="ECO:0000256" key="2">
    <source>
        <dbReference type="SAM" id="MobiDB-lite"/>
    </source>
</evidence>
<dbReference type="EMBL" id="JACXIZ010000038">
    <property type="protein sequence ID" value="MBD2847435.1"/>
    <property type="molecule type" value="Genomic_DNA"/>
</dbReference>
<feature type="compositionally biased region" description="Low complexity" evidence="2">
    <location>
        <begin position="142"/>
        <end position="162"/>
    </location>
</feature>
<evidence type="ECO:0000313" key="4">
    <source>
        <dbReference type="EMBL" id="MBD2847435.1"/>
    </source>
</evidence>
<dbReference type="GO" id="GO:0030313">
    <property type="term" value="C:cell envelope"/>
    <property type="evidence" value="ECO:0007669"/>
    <property type="project" value="UniProtKB-SubCell"/>
</dbReference>
<proteinExistence type="predicted"/>
<evidence type="ECO:0000259" key="3">
    <source>
        <dbReference type="Pfam" id="PF07940"/>
    </source>
</evidence>
<feature type="domain" description="Heparinase II/III-like C-terminal" evidence="3">
    <location>
        <begin position="492"/>
        <end position="640"/>
    </location>
</feature>
<dbReference type="GO" id="GO:0016829">
    <property type="term" value="F:lyase activity"/>
    <property type="evidence" value="ECO:0007669"/>
    <property type="project" value="InterPro"/>
</dbReference>
<accession>A0A927BXI8</accession>
<dbReference type="SUPFAM" id="SSF48230">
    <property type="entry name" value="Chondroitin AC/alginate lyase"/>
    <property type="match status" value="1"/>
</dbReference>
<gene>
    <name evidence="4" type="ORF">IDH44_19710</name>
</gene>